<name>A0A6G1CBT2_9ORYZ</name>
<protein>
    <submittedName>
        <fullName evidence="1">Uncharacterized protein</fullName>
    </submittedName>
</protein>
<accession>A0A6G1CBT2</accession>
<evidence type="ECO:0000313" key="1">
    <source>
        <dbReference type="EMBL" id="KAF0897264.1"/>
    </source>
</evidence>
<keyword evidence="2" id="KW-1185">Reference proteome</keyword>
<dbReference type="Proteomes" id="UP000479710">
    <property type="component" value="Unassembled WGS sequence"/>
</dbReference>
<organism evidence="1 2">
    <name type="scientific">Oryza meyeriana var. granulata</name>
    <dbReference type="NCBI Taxonomy" id="110450"/>
    <lineage>
        <taxon>Eukaryota</taxon>
        <taxon>Viridiplantae</taxon>
        <taxon>Streptophyta</taxon>
        <taxon>Embryophyta</taxon>
        <taxon>Tracheophyta</taxon>
        <taxon>Spermatophyta</taxon>
        <taxon>Magnoliopsida</taxon>
        <taxon>Liliopsida</taxon>
        <taxon>Poales</taxon>
        <taxon>Poaceae</taxon>
        <taxon>BOP clade</taxon>
        <taxon>Oryzoideae</taxon>
        <taxon>Oryzeae</taxon>
        <taxon>Oryzinae</taxon>
        <taxon>Oryza</taxon>
        <taxon>Oryza meyeriana</taxon>
    </lineage>
</organism>
<dbReference type="EMBL" id="SPHZ02000010">
    <property type="protein sequence ID" value="KAF0897264.1"/>
    <property type="molecule type" value="Genomic_DNA"/>
</dbReference>
<evidence type="ECO:0000313" key="2">
    <source>
        <dbReference type="Proteomes" id="UP000479710"/>
    </source>
</evidence>
<proteinExistence type="predicted"/>
<comment type="caution">
    <text evidence="1">The sequence shown here is derived from an EMBL/GenBank/DDBJ whole genome shotgun (WGS) entry which is preliminary data.</text>
</comment>
<gene>
    <name evidence="1" type="ORF">E2562_034732</name>
</gene>
<sequence>MHLASPAVGSRQGSLIQRSVGLRLVEFDWPAARLVRTTTYGSQCVATGRTTPVLQLLAMPGAHAAPAATRLPRATVSVSAIVLIYCRRVYPDYVMLS</sequence>
<reference evidence="1 2" key="1">
    <citation type="submission" date="2019-11" db="EMBL/GenBank/DDBJ databases">
        <title>Whole genome sequence of Oryza granulata.</title>
        <authorList>
            <person name="Li W."/>
        </authorList>
    </citation>
    <scope>NUCLEOTIDE SEQUENCE [LARGE SCALE GENOMIC DNA]</scope>
    <source>
        <strain evidence="2">cv. Menghai</strain>
        <tissue evidence="1">Leaf</tissue>
    </source>
</reference>
<dbReference type="AlphaFoldDB" id="A0A6G1CBT2"/>